<feature type="region of interest" description="Disordered" evidence="5">
    <location>
        <begin position="298"/>
        <end position="391"/>
    </location>
</feature>
<dbReference type="Pfam" id="PF02037">
    <property type="entry name" value="SAP"/>
    <property type="match status" value="1"/>
</dbReference>
<evidence type="ECO:0000259" key="6">
    <source>
        <dbReference type="PROSITE" id="PS50800"/>
    </source>
</evidence>
<dbReference type="InterPro" id="IPR003034">
    <property type="entry name" value="SAP_dom"/>
</dbReference>
<keyword evidence="2 4" id="KW-0694">RNA-binding</keyword>
<dbReference type="InterPro" id="IPR052240">
    <property type="entry name" value="SAP_domain_ribonucleoprotein"/>
</dbReference>
<feature type="non-terminal residue" evidence="8">
    <location>
        <position position="1"/>
    </location>
</feature>
<feature type="compositionally biased region" description="Low complexity" evidence="5">
    <location>
        <begin position="92"/>
        <end position="129"/>
    </location>
</feature>
<dbReference type="SUPFAM" id="SSF68906">
    <property type="entry name" value="SAP domain"/>
    <property type="match status" value="1"/>
</dbReference>
<feature type="compositionally biased region" description="Basic residues" evidence="5">
    <location>
        <begin position="339"/>
        <end position="353"/>
    </location>
</feature>
<feature type="compositionally biased region" description="Low complexity" evidence="5">
    <location>
        <begin position="326"/>
        <end position="338"/>
    </location>
</feature>
<feature type="domain" description="SAP" evidence="6">
    <location>
        <begin position="27"/>
        <end position="61"/>
    </location>
</feature>
<dbReference type="SMART" id="SM00513">
    <property type="entry name" value="SAP"/>
    <property type="match status" value="1"/>
</dbReference>
<dbReference type="GO" id="GO:0003723">
    <property type="term" value="F:RNA binding"/>
    <property type="evidence" value="ECO:0007669"/>
    <property type="project" value="UniProtKB-UniRule"/>
</dbReference>
<name>A0A8J2X443_9STRA</name>
<evidence type="ECO:0000313" key="8">
    <source>
        <dbReference type="EMBL" id="CAH0380326.1"/>
    </source>
</evidence>
<evidence type="ECO:0000256" key="3">
    <source>
        <dbReference type="ARBA" id="ARBA00046328"/>
    </source>
</evidence>
<keyword evidence="9" id="KW-1185">Reference proteome</keyword>
<comment type="similarity">
    <text evidence="3">Belongs to the SAP domain-containing ribonucleoprotein family.</text>
</comment>
<evidence type="ECO:0008006" key="10">
    <source>
        <dbReference type="Google" id="ProtNLM"/>
    </source>
</evidence>
<dbReference type="InterPro" id="IPR036361">
    <property type="entry name" value="SAP_dom_sf"/>
</dbReference>
<feature type="compositionally biased region" description="Pro residues" evidence="5">
    <location>
        <begin position="72"/>
        <end position="91"/>
    </location>
</feature>
<dbReference type="InterPro" id="IPR006630">
    <property type="entry name" value="La_HTH"/>
</dbReference>
<dbReference type="PANTHER" id="PTHR46551">
    <property type="entry name" value="SAP DOMAIN-CONTAINING RIBONUCLEOPROTEIN"/>
    <property type="match status" value="1"/>
</dbReference>
<feature type="domain" description="HTH La-type RNA-binding" evidence="7">
    <location>
        <begin position="209"/>
        <end position="312"/>
    </location>
</feature>
<dbReference type="InterPro" id="IPR036388">
    <property type="entry name" value="WH-like_DNA-bd_sf"/>
</dbReference>
<dbReference type="Gene3D" id="1.10.720.30">
    <property type="entry name" value="SAP domain"/>
    <property type="match status" value="1"/>
</dbReference>
<dbReference type="Proteomes" id="UP000789595">
    <property type="component" value="Unassembled WGS sequence"/>
</dbReference>
<protein>
    <recommendedName>
        <fullName evidence="10">SAP domain-containing protein</fullName>
    </recommendedName>
</protein>
<evidence type="ECO:0000256" key="1">
    <source>
        <dbReference type="ARBA" id="ARBA00022553"/>
    </source>
</evidence>
<dbReference type="OrthoDB" id="340227at2759"/>
<dbReference type="Gene3D" id="1.10.10.10">
    <property type="entry name" value="Winged helix-like DNA-binding domain superfamily/Winged helix DNA-binding domain"/>
    <property type="match status" value="1"/>
</dbReference>
<dbReference type="AlphaFoldDB" id="A0A8J2X443"/>
<keyword evidence="1" id="KW-0597">Phosphoprotein</keyword>
<dbReference type="GO" id="GO:0016973">
    <property type="term" value="P:poly(A)+ mRNA export from nucleus"/>
    <property type="evidence" value="ECO:0007669"/>
    <property type="project" value="TreeGrafter"/>
</dbReference>
<evidence type="ECO:0000259" key="7">
    <source>
        <dbReference type="PROSITE" id="PS50961"/>
    </source>
</evidence>
<organism evidence="8 9">
    <name type="scientific">Pelagomonas calceolata</name>
    <dbReference type="NCBI Taxonomy" id="35677"/>
    <lineage>
        <taxon>Eukaryota</taxon>
        <taxon>Sar</taxon>
        <taxon>Stramenopiles</taxon>
        <taxon>Ochrophyta</taxon>
        <taxon>Pelagophyceae</taxon>
        <taxon>Pelagomonadales</taxon>
        <taxon>Pelagomonadaceae</taxon>
        <taxon>Pelagomonas</taxon>
    </lineage>
</organism>
<dbReference type="GO" id="GO:0005634">
    <property type="term" value="C:nucleus"/>
    <property type="evidence" value="ECO:0007669"/>
    <property type="project" value="TreeGrafter"/>
</dbReference>
<sequence>AELAAGGPRDATQAPMDAAPTQAMVEPKKLKVVELRAELRRRGLAADGLKAVLVDRLQAALDEEEFGLGAPSPAPEPAAEPAAAAPPPPEPASNEEPAPPVSAQVQAARALRARRAAAAGPEPVEAAGAPSERDLMAAMGLPTALGGPAAAPTPAAAPADEPGTQKTCKHCGQARSQSMFVEKQWKKPRPTCVDCAAKLSAQNEPTRTKPPPSDGGVSVRQQLEYYFSPRNWGQDAFLKSLADEDGAVALEAFFTFPRIAALLCRLPTTVDAAKTADDDRRVLAAAVRKSSQLDLTADGLRVKARRSARAENPRHRGPGPSEESSRGAQSGRAGSPPTRRGRHRRRRSGRSPTRRQDHVEQGGGDDEFPEERVEAEQEPPAQRPAIYDEEP</sequence>
<evidence type="ECO:0000256" key="2">
    <source>
        <dbReference type="ARBA" id="ARBA00022884"/>
    </source>
</evidence>
<feature type="region of interest" description="Disordered" evidence="5">
    <location>
        <begin position="1"/>
        <end position="23"/>
    </location>
</feature>
<comment type="caution">
    <text evidence="8">The sequence shown here is derived from an EMBL/GenBank/DDBJ whole genome shotgun (WGS) entry which is preliminary data.</text>
</comment>
<dbReference type="PROSITE" id="PS50800">
    <property type="entry name" value="SAP"/>
    <property type="match status" value="1"/>
</dbReference>
<evidence type="ECO:0000256" key="5">
    <source>
        <dbReference type="SAM" id="MobiDB-lite"/>
    </source>
</evidence>
<proteinExistence type="inferred from homology"/>
<dbReference type="SMART" id="SM00715">
    <property type="entry name" value="LA"/>
    <property type="match status" value="1"/>
</dbReference>
<evidence type="ECO:0000313" key="9">
    <source>
        <dbReference type="Proteomes" id="UP000789595"/>
    </source>
</evidence>
<accession>A0A8J2X443</accession>
<dbReference type="Pfam" id="PF05383">
    <property type="entry name" value="La"/>
    <property type="match status" value="1"/>
</dbReference>
<dbReference type="CDD" id="cd07323">
    <property type="entry name" value="LAM"/>
    <property type="match status" value="1"/>
</dbReference>
<feature type="non-terminal residue" evidence="8">
    <location>
        <position position="391"/>
    </location>
</feature>
<dbReference type="InterPro" id="IPR036390">
    <property type="entry name" value="WH_DNA-bd_sf"/>
</dbReference>
<dbReference type="PROSITE" id="PS50961">
    <property type="entry name" value="HTH_LA"/>
    <property type="match status" value="1"/>
</dbReference>
<dbReference type="SUPFAM" id="SSF46785">
    <property type="entry name" value="Winged helix' DNA-binding domain"/>
    <property type="match status" value="1"/>
</dbReference>
<feature type="region of interest" description="Disordered" evidence="5">
    <location>
        <begin position="65"/>
        <end position="135"/>
    </location>
</feature>
<gene>
    <name evidence="8" type="ORF">PECAL_6P19720</name>
</gene>
<dbReference type="PANTHER" id="PTHR46551:SF1">
    <property type="entry name" value="SAP DOMAIN-CONTAINING RIBONUCLEOPROTEIN"/>
    <property type="match status" value="1"/>
</dbReference>
<evidence type="ECO:0000256" key="4">
    <source>
        <dbReference type="PROSITE-ProRule" id="PRU00332"/>
    </source>
</evidence>
<dbReference type="EMBL" id="CAKKNE010000006">
    <property type="protein sequence ID" value="CAH0380326.1"/>
    <property type="molecule type" value="Genomic_DNA"/>
</dbReference>
<reference evidence="8" key="1">
    <citation type="submission" date="2021-11" db="EMBL/GenBank/DDBJ databases">
        <authorList>
            <consortium name="Genoscope - CEA"/>
            <person name="William W."/>
        </authorList>
    </citation>
    <scope>NUCLEOTIDE SEQUENCE</scope>
</reference>